<dbReference type="GO" id="GO:0016780">
    <property type="term" value="F:phosphotransferase activity, for other substituted phosphate groups"/>
    <property type="evidence" value="ECO:0007669"/>
    <property type="project" value="TreeGrafter"/>
</dbReference>
<dbReference type="InterPro" id="IPR017475">
    <property type="entry name" value="EPS_sugar_tfrase"/>
</dbReference>
<comment type="similarity">
    <text evidence="2">Belongs to the bacterial sugar transferase family.</text>
</comment>
<evidence type="ECO:0000256" key="6">
    <source>
        <dbReference type="ARBA" id="ARBA00023136"/>
    </source>
</evidence>
<feature type="transmembrane region" description="Helical" evidence="7">
    <location>
        <begin position="121"/>
        <end position="141"/>
    </location>
</feature>
<gene>
    <name evidence="9" type="ORF">KTA_38960</name>
</gene>
<organism evidence="9">
    <name type="scientific">Thermogemmatispora argillosa</name>
    <dbReference type="NCBI Taxonomy" id="2045280"/>
    <lineage>
        <taxon>Bacteria</taxon>
        <taxon>Bacillati</taxon>
        <taxon>Chloroflexota</taxon>
        <taxon>Ktedonobacteria</taxon>
        <taxon>Thermogemmatisporales</taxon>
        <taxon>Thermogemmatisporaceae</taxon>
        <taxon>Thermogemmatispora</taxon>
    </lineage>
</organism>
<feature type="transmembrane region" description="Helical" evidence="7">
    <location>
        <begin position="92"/>
        <end position="109"/>
    </location>
</feature>
<evidence type="ECO:0000313" key="9">
    <source>
        <dbReference type="EMBL" id="BBH95697.1"/>
    </source>
</evidence>
<dbReference type="Gene3D" id="3.40.50.720">
    <property type="entry name" value="NAD(P)-binding Rossmann-like Domain"/>
    <property type="match status" value="1"/>
</dbReference>
<feature type="transmembrane region" description="Helical" evidence="7">
    <location>
        <begin position="52"/>
        <end position="72"/>
    </location>
</feature>
<dbReference type="EMBL" id="AP019377">
    <property type="protein sequence ID" value="BBH95697.1"/>
    <property type="molecule type" value="Genomic_DNA"/>
</dbReference>
<evidence type="ECO:0000256" key="5">
    <source>
        <dbReference type="ARBA" id="ARBA00022989"/>
    </source>
</evidence>
<evidence type="ECO:0000256" key="1">
    <source>
        <dbReference type="ARBA" id="ARBA00004141"/>
    </source>
</evidence>
<keyword evidence="5 7" id="KW-1133">Transmembrane helix</keyword>
<feature type="transmembrane region" description="Helical" evidence="7">
    <location>
        <begin position="153"/>
        <end position="175"/>
    </location>
</feature>
<accession>A0A455T8A3</accession>
<dbReference type="Pfam" id="PF02397">
    <property type="entry name" value="Bac_transf"/>
    <property type="match status" value="1"/>
</dbReference>
<keyword evidence="4 7" id="KW-0812">Transmembrane</keyword>
<reference evidence="9" key="1">
    <citation type="submission" date="2018-12" db="EMBL/GenBank/DDBJ databases">
        <title>Novel natural products biosynthetic potential of the class Ktedonobacteria.</title>
        <authorList>
            <person name="Zheng Y."/>
            <person name="Saitou A."/>
            <person name="Wang C.M."/>
            <person name="Toyoda A."/>
            <person name="Minakuchi Y."/>
            <person name="Sekiguchi Y."/>
            <person name="Ueda K."/>
            <person name="Takano H."/>
            <person name="Sakai Y."/>
            <person name="Yokota A."/>
            <person name="Yabe S."/>
        </authorList>
    </citation>
    <scope>NUCLEOTIDE SEQUENCE</scope>
    <source>
        <strain evidence="9">A3-2</strain>
    </source>
</reference>
<keyword evidence="6 7" id="KW-0472">Membrane</keyword>
<feature type="domain" description="Bacterial sugar transferase" evidence="8">
    <location>
        <begin position="323"/>
        <end position="506"/>
    </location>
</feature>
<evidence type="ECO:0000256" key="7">
    <source>
        <dbReference type="SAM" id="Phobius"/>
    </source>
</evidence>
<proteinExistence type="inferred from homology"/>
<dbReference type="InterPro" id="IPR003362">
    <property type="entry name" value="Bact_transf"/>
</dbReference>
<sequence length="510" mass="57630">MLEEQKYQQEREPLARSTYRGNTATLTWSAASQCEQGQLRLRIRRRLSPNDWRLIMIGGDSLLLLATFILFVVSKQPTESSSRLVTPWEVHLTWIGCAALLWSFAARLTRAYDLNAMSSRLVSPLRAMMALLLLAGLWFALSATLEGRALRALLITILSFTAVSVPLIASWRLIIAQCLHLPPFRRQGVIVGISTIGEAIARELQFAPRRSTIDILGYIAEEEDQQTHTERQLPLPILGGRATLRRLIERQAVDVLIMATEYQESPALVQEAITGTHLGISLVPALCVYENVSGKIPVEQIGGQWYIALPGANLSPLYLCWRKLLDLAFGLAGLLLLLLLLPPLALLIRLDSPGPLFHCQERLGKNGRKFKMYKFRSMRVDAEPEGKAIWASQNDARVTRVGRLLRATHLDELPQVLNILRGEMSLIGPRPEREEFVKLLEQTIPFYRCRLSVPPGLTGWAQVKYHYTFTSQQALEKLQYDLFYIKHQSCMLDILILLRTIIEVIKLRGV</sequence>
<dbReference type="PANTHER" id="PTHR30576:SF0">
    <property type="entry name" value="UNDECAPRENYL-PHOSPHATE N-ACETYLGALACTOSAMINYL 1-PHOSPHATE TRANSFERASE-RELATED"/>
    <property type="match status" value="1"/>
</dbReference>
<evidence type="ECO:0000256" key="4">
    <source>
        <dbReference type="ARBA" id="ARBA00022692"/>
    </source>
</evidence>
<dbReference type="NCBIfam" id="TIGR03025">
    <property type="entry name" value="EPS_sugtrans"/>
    <property type="match status" value="1"/>
</dbReference>
<comment type="subcellular location">
    <subcellularLocation>
        <location evidence="1">Membrane</location>
        <topology evidence="1">Multi-pass membrane protein</topology>
    </subcellularLocation>
</comment>
<dbReference type="AlphaFoldDB" id="A0A455T8A3"/>
<dbReference type="GO" id="GO:0016020">
    <property type="term" value="C:membrane"/>
    <property type="evidence" value="ECO:0007669"/>
    <property type="project" value="UniProtKB-SubCell"/>
</dbReference>
<evidence type="ECO:0000259" key="8">
    <source>
        <dbReference type="Pfam" id="PF02397"/>
    </source>
</evidence>
<feature type="transmembrane region" description="Helical" evidence="7">
    <location>
        <begin position="324"/>
        <end position="348"/>
    </location>
</feature>
<dbReference type="PANTHER" id="PTHR30576">
    <property type="entry name" value="COLANIC BIOSYNTHESIS UDP-GLUCOSE LIPID CARRIER TRANSFERASE"/>
    <property type="match status" value="1"/>
</dbReference>
<evidence type="ECO:0000256" key="3">
    <source>
        <dbReference type="ARBA" id="ARBA00022679"/>
    </source>
</evidence>
<protein>
    <recommendedName>
        <fullName evidence="8">Bacterial sugar transferase domain-containing protein</fullName>
    </recommendedName>
</protein>
<evidence type="ECO:0000256" key="2">
    <source>
        <dbReference type="ARBA" id="ARBA00006464"/>
    </source>
</evidence>
<keyword evidence="3" id="KW-0808">Transferase</keyword>
<name>A0A455T8A3_9CHLR</name>